<evidence type="ECO:0000256" key="2">
    <source>
        <dbReference type="SAM" id="SignalP"/>
    </source>
</evidence>
<keyword evidence="1" id="KW-1134">Transmembrane beta strand</keyword>
<dbReference type="Pfam" id="PF13715">
    <property type="entry name" value="CarbopepD_reg_2"/>
    <property type="match status" value="1"/>
</dbReference>
<keyword evidence="4" id="KW-0675">Receptor</keyword>
<dbReference type="InterPro" id="IPR037066">
    <property type="entry name" value="Plug_dom_sf"/>
</dbReference>
<dbReference type="Gene3D" id="2.170.130.10">
    <property type="entry name" value="TonB-dependent receptor, plug domain"/>
    <property type="match status" value="1"/>
</dbReference>
<dbReference type="SUPFAM" id="SSF49464">
    <property type="entry name" value="Carboxypeptidase regulatory domain-like"/>
    <property type="match status" value="1"/>
</dbReference>
<dbReference type="Proteomes" id="UP000679126">
    <property type="component" value="Unassembled WGS sequence"/>
</dbReference>
<keyword evidence="1" id="KW-0813">Transport</keyword>
<organism evidence="4 5">
    <name type="scientific">Chitinophaga chungangae</name>
    <dbReference type="NCBI Taxonomy" id="2821488"/>
    <lineage>
        <taxon>Bacteria</taxon>
        <taxon>Pseudomonadati</taxon>
        <taxon>Bacteroidota</taxon>
        <taxon>Chitinophagia</taxon>
        <taxon>Chitinophagales</taxon>
        <taxon>Chitinophagaceae</taxon>
        <taxon>Chitinophaga</taxon>
    </lineage>
</organism>
<keyword evidence="5" id="KW-1185">Reference proteome</keyword>
<dbReference type="NCBIfam" id="TIGR04056">
    <property type="entry name" value="OMP_RagA_SusC"/>
    <property type="match status" value="1"/>
</dbReference>
<keyword evidence="2" id="KW-0732">Signal</keyword>
<keyword evidence="1" id="KW-0472">Membrane</keyword>
<sequence length="1126" mass="123800">MRLLVLGCILFSTLMPALAQVKTPSLQTPVTLSGNDMSLLQVFRSIKKQTGFTLVYSNQLLNDSEKMDLNFRNTRLKDVLDFVLKNKNIVYEVRSNRIVLDRKPEETPANAVAAQETVKEEPVKGQVMDAEGNALPGVTVSVNGTSRGVITDALGIFTINAAPGEVLKVVMIGMNTEEVRLSGQKVLKVTLTPRIDKLSEVVVVGFGKQKKVTVTGSVATVNMQDMQVPVRSLTNNLAGKVAGVISMQSGGGEPGYDNPNFTLRGIGTFAGSVSPLIIVDGVQREDVNSTYGGAFNNIDPEDVQSISLLKDASATAVYGARGANGVLIITTKRGVAGKPKVSAKVESGYNGFTKLPKLLDGVTFMRLYNEAQENVGAPAPYSEETIAKTASGLDPYLYPDVNWIDRIYKDWAPMANANVNVSGGGEAMRYYVSMSFYNQDGQYNVSKANGYNPNLNFKRYDFRSNVDLNITKTTTLSLNLAAMLVNSRYPGNSAGVIWYNSYSTNPIAFPVQYPGDMWAGPRNNGGANPFNLVQNSGYSTEFKPSVQSVLSLTQKLDAVTPGLSATGRFSFDSYSEFGNQRLGTNDLWYAASRNPTGELNFERVRNGQNFLGYGQYSTGERVMYLEGNLSYDRTFGDHTIGGLLVGTIRNRQLGTAGNVKNSIPFRYQSAAARVTYAFRDKYLFEVNMGATGSENFEPGKRWGFFPAVAAGWVISKEKFMEGMDFFSLLKLRASYGSTGNDAIYQDRFGYLTYLESGNGISFGSSPQFYGGNYARVIGTEDLTWETSHKSNVGLDVGIANVINLTVDVFKDRRKDILIQRRSISSIGGFGESFIFSNMGEMVNKGVDGSVEYNARIGRDISLRLFGNLTYARNNIVFADNPKFLYDYQQPEGRMHMEYFGYKAIGLFTDQDDVEKSPTQMRTVYPGDIKYADLNGDGVINDNDRSYLGRSEFPVWSYGYGFNLGIRRFEVSALFAGVADVSIMANGSRTSMNDGTANGVGVVPFTGIGQYPANILSNATDRWTKDNPRQDAWYPRLTVANTSDNNYVDSDWWLKDGSFMRLKQATLSYNIITSADRVKGVNHLQVYAAGTNLLTFSKFKVWDPELGPNGAKYPYPKTITLGLRAQF</sequence>
<dbReference type="RefSeq" id="WP_209142408.1">
    <property type="nucleotide sequence ID" value="NZ_JAGHKP010000001.1"/>
</dbReference>
<protein>
    <submittedName>
        <fullName evidence="4">TonB-dependent receptor</fullName>
    </submittedName>
</protein>
<evidence type="ECO:0000256" key="1">
    <source>
        <dbReference type="PROSITE-ProRule" id="PRU01360"/>
    </source>
</evidence>
<keyword evidence="1" id="KW-0998">Cell outer membrane</keyword>
<dbReference type="NCBIfam" id="TIGR04057">
    <property type="entry name" value="SusC_RagA_signa"/>
    <property type="match status" value="1"/>
</dbReference>
<feature type="signal peptide" evidence="2">
    <location>
        <begin position="1"/>
        <end position="19"/>
    </location>
</feature>
<dbReference type="Pfam" id="PF07715">
    <property type="entry name" value="Plug"/>
    <property type="match status" value="1"/>
</dbReference>
<comment type="subcellular location">
    <subcellularLocation>
        <location evidence="1">Cell outer membrane</location>
        <topology evidence="1">Multi-pass membrane protein</topology>
    </subcellularLocation>
</comment>
<dbReference type="InterPro" id="IPR012910">
    <property type="entry name" value="Plug_dom"/>
</dbReference>
<evidence type="ECO:0000259" key="3">
    <source>
        <dbReference type="Pfam" id="PF07715"/>
    </source>
</evidence>
<dbReference type="InterPro" id="IPR039426">
    <property type="entry name" value="TonB-dep_rcpt-like"/>
</dbReference>
<proteinExistence type="inferred from homology"/>
<evidence type="ECO:0000313" key="4">
    <source>
        <dbReference type="EMBL" id="MBO9150804.1"/>
    </source>
</evidence>
<reference evidence="5" key="1">
    <citation type="submission" date="2021-03" db="EMBL/GenBank/DDBJ databases">
        <title>Assistant Professor.</title>
        <authorList>
            <person name="Huq M.A."/>
        </authorList>
    </citation>
    <scope>NUCLEOTIDE SEQUENCE [LARGE SCALE GENOMIC DNA]</scope>
    <source>
        <strain evidence="5">MAH-28</strain>
    </source>
</reference>
<dbReference type="PROSITE" id="PS52016">
    <property type="entry name" value="TONB_DEPENDENT_REC_3"/>
    <property type="match status" value="1"/>
</dbReference>
<dbReference type="SUPFAM" id="SSF56935">
    <property type="entry name" value="Porins"/>
    <property type="match status" value="1"/>
</dbReference>
<keyword evidence="1" id="KW-0812">Transmembrane</keyword>
<dbReference type="EMBL" id="JAGHKP010000001">
    <property type="protein sequence ID" value="MBO9150804.1"/>
    <property type="molecule type" value="Genomic_DNA"/>
</dbReference>
<accession>A0ABS3Y9I7</accession>
<feature type="domain" description="TonB-dependent receptor plug" evidence="3">
    <location>
        <begin position="211"/>
        <end position="326"/>
    </location>
</feature>
<dbReference type="InterPro" id="IPR023996">
    <property type="entry name" value="TonB-dep_OMP_SusC/RagA"/>
</dbReference>
<dbReference type="InterPro" id="IPR008969">
    <property type="entry name" value="CarboxyPept-like_regulatory"/>
</dbReference>
<name>A0ABS3Y9I7_9BACT</name>
<comment type="similarity">
    <text evidence="1">Belongs to the TonB-dependent receptor family.</text>
</comment>
<gene>
    <name evidence="4" type="ORF">J7I43_01180</name>
</gene>
<evidence type="ECO:0000313" key="5">
    <source>
        <dbReference type="Proteomes" id="UP000679126"/>
    </source>
</evidence>
<dbReference type="Gene3D" id="2.60.40.1120">
    <property type="entry name" value="Carboxypeptidase-like, regulatory domain"/>
    <property type="match status" value="1"/>
</dbReference>
<feature type="chain" id="PRO_5046346516" evidence="2">
    <location>
        <begin position="20"/>
        <end position="1126"/>
    </location>
</feature>
<dbReference type="InterPro" id="IPR023997">
    <property type="entry name" value="TonB-dep_OMP_SusC/RagA_CS"/>
</dbReference>
<comment type="caution">
    <text evidence="4">The sequence shown here is derived from an EMBL/GenBank/DDBJ whole genome shotgun (WGS) entry which is preliminary data.</text>
</comment>